<comment type="caution">
    <text evidence="1">The sequence shown here is derived from an EMBL/GenBank/DDBJ whole genome shotgun (WGS) entry which is preliminary data.</text>
</comment>
<dbReference type="PIRSF" id="PIRSF024492">
    <property type="entry name" value="UCP024492"/>
    <property type="match status" value="1"/>
</dbReference>
<gene>
    <name evidence="1" type="ORF">ACFQO6_06095</name>
</gene>
<evidence type="ECO:0000313" key="2">
    <source>
        <dbReference type="Proteomes" id="UP001596524"/>
    </source>
</evidence>
<keyword evidence="2" id="KW-1185">Reference proteome</keyword>
<dbReference type="RefSeq" id="WP_255889951.1">
    <property type="nucleotide sequence ID" value="NZ_JAFMZM010000002.1"/>
</dbReference>
<dbReference type="PANTHER" id="PTHR39337">
    <property type="entry name" value="BLR5642 PROTEIN"/>
    <property type="match status" value="1"/>
</dbReference>
<dbReference type="InterPro" id="IPR007438">
    <property type="entry name" value="DUF488"/>
</dbReference>
<reference evidence="2" key="1">
    <citation type="journal article" date="2019" name="Int. J. Syst. Evol. Microbiol.">
        <title>The Global Catalogue of Microorganisms (GCM) 10K type strain sequencing project: providing services to taxonomists for standard genome sequencing and annotation.</title>
        <authorList>
            <consortium name="The Broad Institute Genomics Platform"/>
            <consortium name="The Broad Institute Genome Sequencing Center for Infectious Disease"/>
            <person name="Wu L."/>
            <person name="Ma J."/>
        </authorList>
    </citation>
    <scope>NUCLEOTIDE SEQUENCE [LARGE SCALE GENOMIC DNA]</scope>
    <source>
        <strain evidence="2">FCH27</strain>
    </source>
</reference>
<dbReference type="EMBL" id="JBHTCH010000004">
    <property type="protein sequence ID" value="MFC7359835.1"/>
    <property type="molecule type" value="Genomic_DNA"/>
</dbReference>
<dbReference type="Pfam" id="PF04343">
    <property type="entry name" value="DUF488"/>
    <property type="match status" value="1"/>
</dbReference>
<evidence type="ECO:0000313" key="1">
    <source>
        <dbReference type="EMBL" id="MFC7359835.1"/>
    </source>
</evidence>
<organism evidence="1 2">
    <name type="scientific">Nocardioides astragali</name>
    <dbReference type="NCBI Taxonomy" id="1776736"/>
    <lineage>
        <taxon>Bacteria</taxon>
        <taxon>Bacillati</taxon>
        <taxon>Actinomycetota</taxon>
        <taxon>Actinomycetes</taxon>
        <taxon>Propionibacteriales</taxon>
        <taxon>Nocardioidaceae</taxon>
        <taxon>Nocardioides</taxon>
    </lineage>
</organism>
<protein>
    <submittedName>
        <fullName evidence="1">DUF488 family protein</fullName>
    </submittedName>
</protein>
<accession>A0ABW2N1R1</accession>
<dbReference type="PANTHER" id="PTHR39337:SF1">
    <property type="entry name" value="BLR5642 PROTEIN"/>
    <property type="match status" value="1"/>
</dbReference>
<name>A0ABW2N1R1_9ACTN</name>
<dbReference type="Proteomes" id="UP001596524">
    <property type="component" value="Unassembled WGS sequence"/>
</dbReference>
<dbReference type="InterPro" id="IPR014519">
    <property type="entry name" value="UCP024492"/>
</dbReference>
<proteinExistence type="predicted"/>
<sequence>MTTLLTLGHGEASQSRLVELLVSAGVGLVVDVRRFPGSRRHAHMAQDELEQWMPASGIAYRWEPRLGGRRRVPRDAAGSDPWWQVEAFRGYAAHTRTEEFGAAVVDLLAHVSTRRDDRVAIMCSESLW</sequence>